<dbReference type="CDD" id="cd03590">
    <property type="entry name" value="CLECT_DC-SIGN_like"/>
    <property type="match status" value="1"/>
</dbReference>
<feature type="transmembrane region" description="Helical" evidence="5">
    <location>
        <begin position="43"/>
        <end position="65"/>
    </location>
</feature>
<evidence type="ECO:0000259" key="6">
    <source>
        <dbReference type="PROSITE" id="PS50041"/>
    </source>
</evidence>
<dbReference type="Gene3D" id="1.20.5.170">
    <property type="match status" value="1"/>
</dbReference>
<dbReference type="InterPro" id="IPR016187">
    <property type="entry name" value="CTDL_fold"/>
</dbReference>
<keyword evidence="3" id="KW-0175">Coiled coil</keyword>
<keyword evidence="7" id="KW-1185">Reference proteome</keyword>
<name>A0A6P5LR51_PHACI</name>
<accession>A0A6P5LR51</accession>
<dbReference type="InterPro" id="IPR016186">
    <property type="entry name" value="C-type_lectin-like/link_sf"/>
</dbReference>
<dbReference type="GeneID" id="110220958"/>
<evidence type="ECO:0000256" key="1">
    <source>
        <dbReference type="ARBA" id="ARBA00022734"/>
    </source>
</evidence>
<dbReference type="PROSITE" id="PS00615">
    <property type="entry name" value="C_TYPE_LECTIN_1"/>
    <property type="match status" value="1"/>
</dbReference>
<dbReference type="CTD" id="50489"/>
<dbReference type="RefSeq" id="XP_020860927.1">
    <property type="nucleotide sequence ID" value="XM_021005268.1"/>
</dbReference>
<dbReference type="PANTHER" id="PTHR22803">
    <property type="entry name" value="MANNOSE, PHOSPHOLIPASE, LECTIN RECEPTOR RELATED"/>
    <property type="match status" value="1"/>
</dbReference>
<dbReference type="InParanoid" id="A0A6P5LR51"/>
<dbReference type="AlphaFoldDB" id="A0A6P5LR51"/>
<dbReference type="FunCoup" id="A0A6P5LR51">
    <property type="interactions" value="142"/>
</dbReference>
<gene>
    <name evidence="8" type="primary">CD207</name>
</gene>
<dbReference type="GO" id="GO:0030246">
    <property type="term" value="F:carbohydrate binding"/>
    <property type="evidence" value="ECO:0007669"/>
    <property type="project" value="UniProtKB-KW"/>
</dbReference>
<protein>
    <submittedName>
        <fullName evidence="8">C-type lectin domain family 4 member K</fullName>
    </submittedName>
</protein>
<dbReference type="InterPro" id="IPR018378">
    <property type="entry name" value="C-type_lectin_CS"/>
</dbReference>
<feature type="compositionally biased region" description="Basic and acidic residues" evidence="4">
    <location>
        <begin position="349"/>
        <end position="364"/>
    </location>
</feature>
<dbReference type="KEGG" id="pcw:110220958"/>
<dbReference type="PROSITE" id="PS50041">
    <property type="entry name" value="C_TYPE_LECTIN_2"/>
    <property type="match status" value="1"/>
</dbReference>
<evidence type="ECO:0000313" key="7">
    <source>
        <dbReference type="Proteomes" id="UP000515140"/>
    </source>
</evidence>
<keyword evidence="5" id="KW-1133">Transmembrane helix</keyword>
<dbReference type="SUPFAM" id="SSF56436">
    <property type="entry name" value="C-type lectin-like"/>
    <property type="match status" value="1"/>
</dbReference>
<keyword evidence="2" id="KW-1015">Disulfide bond</keyword>
<evidence type="ECO:0000313" key="8">
    <source>
        <dbReference type="RefSeq" id="XP_020860927.1"/>
    </source>
</evidence>
<dbReference type="InterPro" id="IPR033989">
    <property type="entry name" value="CD209-like_CTLD"/>
</dbReference>
<feature type="region of interest" description="Disordered" evidence="4">
    <location>
        <begin position="328"/>
        <end position="364"/>
    </location>
</feature>
<evidence type="ECO:0000256" key="4">
    <source>
        <dbReference type="SAM" id="MobiDB-lite"/>
    </source>
</evidence>
<keyword evidence="1" id="KW-0430">Lectin</keyword>
<dbReference type="OMA" id="WYSAEQF"/>
<reference evidence="8" key="1">
    <citation type="submission" date="2025-08" db="UniProtKB">
        <authorList>
            <consortium name="RefSeq"/>
        </authorList>
    </citation>
    <scope>IDENTIFICATION</scope>
    <source>
        <tissue evidence="8">Spleen</tissue>
    </source>
</reference>
<sequence length="364" mass="41433">MKENKKEVQVAHFTVDNQDISLWPRDPSPKKESPAALRTLPSVYVAIILLAVGLVVFFLAMIILYPQLLGRIDDVKISVDMLKGRAENTSVFLSSEIKKLRNKLEDSRTQVQMLNHSLGYSEVQMQLLSAMLKQDTAQLQALTSSWEELEALNAQIPMLKQDLKKTGELNAKVEQLRKDLQTLGASLAQQRYILEMASQDWKFFGGNFYYFSTMKKSWYSAEQFCTTQDSHLTSVTSATEQEFLYKVAKGVPYWIGLTKIGSSGSWHWVDGTLYIEKENVRFWIKGEPNDRGENERCVTLVKSSLMSWNDLTCDQEVQFICKKGPKPSETDQFHDGILLHSPSSSQTQHKGDSHPSNIHREFSP</sequence>
<feature type="domain" description="C-type lectin" evidence="6">
    <location>
        <begin position="204"/>
        <end position="322"/>
    </location>
</feature>
<dbReference type="InterPro" id="IPR001304">
    <property type="entry name" value="C-type_lectin-like"/>
</dbReference>
<dbReference type="InterPro" id="IPR050111">
    <property type="entry name" value="C-type_lectin/snaclec_domain"/>
</dbReference>
<keyword evidence="5" id="KW-0472">Membrane</keyword>
<feature type="coiled-coil region" evidence="3">
    <location>
        <begin position="90"/>
        <end position="117"/>
    </location>
</feature>
<organism evidence="7 8">
    <name type="scientific">Phascolarctos cinereus</name>
    <name type="common">Koala</name>
    <dbReference type="NCBI Taxonomy" id="38626"/>
    <lineage>
        <taxon>Eukaryota</taxon>
        <taxon>Metazoa</taxon>
        <taxon>Chordata</taxon>
        <taxon>Craniata</taxon>
        <taxon>Vertebrata</taxon>
        <taxon>Euteleostomi</taxon>
        <taxon>Mammalia</taxon>
        <taxon>Metatheria</taxon>
        <taxon>Diprotodontia</taxon>
        <taxon>Phascolarctidae</taxon>
        <taxon>Phascolarctos</taxon>
    </lineage>
</organism>
<keyword evidence="5" id="KW-0812">Transmembrane</keyword>
<proteinExistence type="predicted"/>
<evidence type="ECO:0000256" key="2">
    <source>
        <dbReference type="ARBA" id="ARBA00023157"/>
    </source>
</evidence>
<dbReference type="Pfam" id="PF00059">
    <property type="entry name" value="Lectin_C"/>
    <property type="match status" value="1"/>
</dbReference>
<evidence type="ECO:0000256" key="3">
    <source>
        <dbReference type="SAM" id="Coils"/>
    </source>
</evidence>
<evidence type="ECO:0000256" key="5">
    <source>
        <dbReference type="SAM" id="Phobius"/>
    </source>
</evidence>
<dbReference type="SMART" id="SM00034">
    <property type="entry name" value="CLECT"/>
    <property type="match status" value="1"/>
</dbReference>
<dbReference type="Gene3D" id="3.10.100.10">
    <property type="entry name" value="Mannose-Binding Protein A, subunit A"/>
    <property type="match status" value="1"/>
</dbReference>
<dbReference type="Proteomes" id="UP000515140">
    <property type="component" value="Unplaced"/>
</dbReference>